<evidence type="ECO:0000313" key="2">
    <source>
        <dbReference type="EMBL" id="KAK6797631.1"/>
    </source>
</evidence>
<dbReference type="AlphaFoldDB" id="A0AAN8U7G8"/>
<feature type="domain" description="RNase H type-1" evidence="1">
    <location>
        <begin position="68"/>
        <end position="147"/>
    </location>
</feature>
<sequence>MIMWHILKSRNAWSVNNELTDPPDIVAKVLSEYNEYLDKVLINSSNANFQETSDYQVRVTEDGICLFVDAGLQVESNKASIGLVAMNIKCVLLHAHGSPIQFVGNSMIVEACAIRKCVEKEIQHGWRKLYVLFDAKGVVDALKKKVKTMWDIDVI</sequence>
<evidence type="ECO:0000313" key="3">
    <source>
        <dbReference type="Proteomes" id="UP001371456"/>
    </source>
</evidence>
<reference evidence="2 3" key="1">
    <citation type="submission" date="2024-02" db="EMBL/GenBank/DDBJ databases">
        <title>de novo genome assembly of Solanum bulbocastanum strain 11H21.</title>
        <authorList>
            <person name="Hosaka A.J."/>
        </authorList>
    </citation>
    <scope>NUCLEOTIDE SEQUENCE [LARGE SCALE GENOMIC DNA]</scope>
    <source>
        <tissue evidence="2">Young leaves</tissue>
    </source>
</reference>
<organism evidence="2 3">
    <name type="scientific">Solanum bulbocastanum</name>
    <name type="common">Wild potato</name>
    <dbReference type="NCBI Taxonomy" id="147425"/>
    <lineage>
        <taxon>Eukaryota</taxon>
        <taxon>Viridiplantae</taxon>
        <taxon>Streptophyta</taxon>
        <taxon>Embryophyta</taxon>
        <taxon>Tracheophyta</taxon>
        <taxon>Spermatophyta</taxon>
        <taxon>Magnoliopsida</taxon>
        <taxon>eudicotyledons</taxon>
        <taxon>Gunneridae</taxon>
        <taxon>Pentapetalae</taxon>
        <taxon>asterids</taxon>
        <taxon>lamiids</taxon>
        <taxon>Solanales</taxon>
        <taxon>Solanaceae</taxon>
        <taxon>Solanoideae</taxon>
        <taxon>Solaneae</taxon>
        <taxon>Solanum</taxon>
    </lineage>
</organism>
<accession>A0AAN8U7G8</accession>
<dbReference type="GO" id="GO:0003676">
    <property type="term" value="F:nucleic acid binding"/>
    <property type="evidence" value="ECO:0007669"/>
    <property type="project" value="InterPro"/>
</dbReference>
<dbReference type="Pfam" id="PF13456">
    <property type="entry name" value="RVT_3"/>
    <property type="match status" value="1"/>
</dbReference>
<evidence type="ECO:0000259" key="1">
    <source>
        <dbReference type="Pfam" id="PF13456"/>
    </source>
</evidence>
<proteinExistence type="predicted"/>
<gene>
    <name evidence="2" type="ORF">RDI58_005333</name>
</gene>
<dbReference type="InterPro" id="IPR002156">
    <property type="entry name" value="RNaseH_domain"/>
</dbReference>
<protein>
    <recommendedName>
        <fullName evidence="1">RNase H type-1 domain-containing protein</fullName>
    </recommendedName>
</protein>
<name>A0AAN8U7G8_SOLBU</name>
<keyword evidence="3" id="KW-1185">Reference proteome</keyword>
<comment type="caution">
    <text evidence="2">The sequence shown here is derived from an EMBL/GenBank/DDBJ whole genome shotgun (WGS) entry which is preliminary data.</text>
</comment>
<dbReference type="GO" id="GO:0004523">
    <property type="term" value="F:RNA-DNA hybrid ribonuclease activity"/>
    <property type="evidence" value="ECO:0007669"/>
    <property type="project" value="InterPro"/>
</dbReference>
<dbReference type="Proteomes" id="UP001371456">
    <property type="component" value="Unassembled WGS sequence"/>
</dbReference>
<dbReference type="EMBL" id="JBANQN010000002">
    <property type="protein sequence ID" value="KAK6797631.1"/>
    <property type="molecule type" value="Genomic_DNA"/>
</dbReference>